<proteinExistence type="predicted"/>
<reference evidence="2" key="1">
    <citation type="journal article" date="2013" name="Science">
        <title>The Amborella genome and the evolution of flowering plants.</title>
        <authorList>
            <consortium name="Amborella Genome Project"/>
        </authorList>
    </citation>
    <scope>NUCLEOTIDE SEQUENCE [LARGE SCALE GENOMIC DNA]</scope>
</reference>
<protein>
    <recommendedName>
        <fullName evidence="3">SnoaL-like domain-containing protein</fullName>
    </recommendedName>
</protein>
<dbReference type="Gene3D" id="3.10.450.50">
    <property type="match status" value="1"/>
</dbReference>
<accession>U5D765</accession>
<dbReference type="eggNOG" id="ENOG502RXXP">
    <property type="taxonomic scope" value="Eukaryota"/>
</dbReference>
<dbReference type="EMBL" id="KI392237">
    <property type="protein sequence ID" value="ERN18309.1"/>
    <property type="molecule type" value="Genomic_DNA"/>
</dbReference>
<dbReference type="Proteomes" id="UP000017836">
    <property type="component" value="Unassembled WGS sequence"/>
</dbReference>
<sequence length="255" mass="27967">MDMALFLSSHSSPNSLPNSAYLPNATTPAISRRSNGLSALTLVPSSKPSPHVSFGLSQTTPKLYSRQGNISPKNDSFKLYAQDRRSIGGSEDEPKALDTVMKLYTALKNRNSKGVSDIIAEECKCMCNFISLSPLQGKKQVVQFLSTLMGTMGKSMHFIIEPTFHEGLVVGVQWNLQWKGYPMPLGKGYAIYTIQKYEGRVLISNMQMSMEPLLKSDLLRLGSGYISSSMNPHGTGGIHFLALNIRQVDTKASTL</sequence>
<gene>
    <name evidence="1" type="ORF">AMTR_s00055p00182450</name>
</gene>
<evidence type="ECO:0000313" key="1">
    <source>
        <dbReference type="EMBL" id="ERN18309.1"/>
    </source>
</evidence>
<dbReference type="InterPro" id="IPR032710">
    <property type="entry name" value="NTF2-like_dom_sf"/>
</dbReference>
<name>U5D765_AMBTC</name>
<dbReference type="PANTHER" id="PTHR33698:SF6">
    <property type="entry name" value="TRANSMEMBRANE PROTEIN"/>
    <property type="match status" value="1"/>
</dbReference>
<organism evidence="1 2">
    <name type="scientific">Amborella trichopoda</name>
    <dbReference type="NCBI Taxonomy" id="13333"/>
    <lineage>
        <taxon>Eukaryota</taxon>
        <taxon>Viridiplantae</taxon>
        <taxon>Streptophyta</taxon>
        <taxon>Embryophyta</taxon>
        <taxon>Tracheophyta</taxon>
        <taxon>Spermatophyta</taxon>
        <taxon>Magnoliopsida</taxon>
        <taxon>Amborellales</taxon>
        <taxon>Amborellaceae</taxon>
        <taxon>Amborella</taxon>
    </lineage>
</organism>
<dbReference type="PANTHER" id="PTHR33698">
    <property type="entry name" value="NUCLEAR TRANSPORT FACTOR 2 (NTF2)-LIKE PROTEIN"/>
    <property type="match status" value="1"/>
</dbReference>
<keyword evidence="2" id="KW-1185">Reference proteome</keyword>
<dbReference type="SUPFAM" id="SSF54427">
    <property type="entry name" value="NTF2-like"/>
    <property type="match status" value="1"/>
</dbReference>
<evidence type="ECO:0000313" key="2">
    <source>
        <dbReference type="Proteomes" id="UP000017836"/>
    </source>
</evidence>
<dbReference type="HOGENOM" id="CLU_1091249_0_0_1"/>
<evidence type="ECO:0008006" key="3">
    <source>
        <dbReference type="Google" id="ProtNLM"/>
    </source>
</evidence>
<dbReference type="Gramene" id="ERN18309">
    <property type="protein sequence ID" value="ERN18309"/>
    <property type="gene ID" value="AMTR_s00055p00182450"/>
</dbReference>
<dbReference type="AlphaFoldDB" id="U5D765"/>